<evidence type="ECO:0000313" key="3">
    <source>
        <dbReference type="EMBL" id="NUY05134.1"/>
    </source>
</evidence>
<dbReference type="Gene3D" id="3.40.720.10">
    <property type="entry name" value="Alkaline Phosphatase, subunit A"/>
    <property type="match status" value="1"/>
</dbReference>
<reference evidence="3 4" key="1">
    <citation type="submission" date="2020-02" db="EMBL/GenBank/DDBJ databases">
        <title>Paraburkholderia simonii sp. nov. and Paraburkholderia youngii sp. nov. Brazilian and Mexican Mimosa-associated rhizobia.</title>
        <authorList>
            <person name="Mavima L."/>
            <person name="Beukes C.W."/>
            <person name="Chan W.Y."/>
            <person name="Palmer M."/>
            <person name="De Meyer S.E."/>
            <person name="James E.K."/>
            <person name="Venter S.N."/>
            <person name="Steenkamp E.T."/>
        </authorList>
    </citation>
    <scope>NUCLEOTIDE SEQUENCE [LARGE SCALE GENOMIC DNA]</scope>
    <source>
        <strain evidence="3 4">JPY169</strain>
    </source>
</reference>
<feature type="chain" id="PRO_5031080777" evidence="2">
    <location>
        <begin position="24"/>
        <end position="804"/>
    </location>
</feature>
<evidence type="ECO:0000313" key="4">
    <source>
        <dbReference type="Proteomes" id="UP000594380"/>
    </source>
</evidence>
<dbReference type="Proteomes" id="UP000594380">
    <property type="component" value="Unassembled WGS sequence"/>
</dbReference>
<dbReference type="PANTHER" id="PTHR31956">
    <property type="entry name" value="NON-SPECIFIC PHOSPHOLIPASE C4-RELATED"/>
    <property type="match status" value="1"/>
</dbReference>
<sequence length="804" mass="83543">MSSHHKMRPALCLTSVAAACVLAACGGNSDSPSASNNNPSTTYSGVVAAAAFVPGSATGNPNLKAGYYAGATVFVDANGNGVLDNGEASAKTDANGHFSLTTTASGPLVADITTSATNTASGAKVASHLILRASADQIADQGAGKVVISPMSSEVQRLVEANGTKYATEKANLSTRLSGPSFNNAAVTVSGTDALADVNTLSGAEQYAVLFEDNALTNRYTYATTKLDRGDMYPDNLAVKGGDPRLVGTSATAANIVTPLESQQRITFAQAQQAAFNIEGIPAYDNVFIIVEENKSTDAILHNSRAPAINKLLSTYNQLTTYYSTGNPSEPNYTAMGGADDYGITDDNWWGCGATGAYAIKDVAFNGGTSSDGQPLPATGVLPPQDSAHLAGFSTTSGAACSVNPTSGTVHNVPGDNLFTLLSKAGLTARTYSESMNPGQDARADSVAQSVSKAYSGTAIDGTVIQDSQAYPMPGGLYKVKHGPSIAFQDARSLPEFYADNRTIFGTQYNEADWKSTSPYSSANGGTYDTSKWIYDQFSLDLATGDVGNINFIVPDQCDDMHGVGTDTETCNGGANSNNGQNASITRADIYLNNVVTAIQNSALWKNPQKRVAIVVMFDEGEGSSTSCCGWNAGGKTSGAAPLVISNGAVTKSTAPSGYASGNIGHGNSIFGVITNQQDVGTAAKGIVDSDAYSHFSLVRTLQDMFQVADPAVDASYVNRAKYTEAFILQNIANLPEFTGSADTHFDSVRPINHAYVIPAGHVQKLNPADITGVKDNSGNLISTTALTTQTGPDATQKNIWSLK</sequence>
<dbReference type="AlphaFoldDB" id="A0A7Y6N440"/>
<dbReference type="GO" id="GO:0042578">
    <property type="term" value="F:phosphoric ester hydrolase activity"/>
    <property type="evidence" value="ECO:0007669"/>
    <property type="project" value="UniProtKB-ARBA"/>
</dbReference>
<dbReference type="PANTHER" id="PTHR31956:SF1">
    <property type="entry name" value="NON-SPECIFIC PHOSPHOLIPASE C1"/>
    <property type="match status" value="1"/>
</dbReference>
<evidence type="ECO:0000256" key="1">
    <source>
        <dbReference type="ARBA" id="ARBA00022801"/>
    </source>
</evidence>
<keyword evidence="1" id="KW-0378">Hydrolase</keyword>
<name>A0A7Y6N440_9BURK</name>
<comment type="caution">
    <text evidence="3">The sequence shown here is derived from an EMBL/GenBank/DDBJ whole genome shotgun (WGS) entry which is preliminary data.</text>
</comment>
<evidence type="ECO:0000256" key="2">
    <source>
        <dbReference type="SAM" id="SignalP"/>
    </source>
</evidence>
<keyword evidence="2" id="KW-0732">Signal</keyword>
<organism evidence="3 4">
    <name type="scientific">Paraburkholderia youngii</name>
    <dbReference type="NCBI Taxonomy" id="2782701"/>
    <lineage>
        <taxon>Bacteria</taxon>
        <taxon>Pseudomonadati</taxon>
        <taxon>Pseudomonadota</taxon>
        <taxon>Betaproteobacteria</taxon>
        <taxon>Burkholderiales</taxon>
        <taxon>Burkholderiaceae</taxon>
        <taxon>Paraburkholderia</taxon>
    </lineage>
</organism>
<protein>
    <submittedName>
        <fullName evidence="3">Phosphoesterase</fullName>
    </submittedName>
</protein>
<dbReference type="GO" id="GO:0009395">
    <property type="term" value="P:phospholipid catabolic process"/>
    <property type="evidence" value="ECO:0007669"/>
    <property type="project" value="TreeGrafter"/>
</dbReference>
<dbReference type="PROSITE" id="PS51257">
    <property type="entry name" value="PROKAR_LIPOPROTEIN"/>
    <property type="match status" value="1"/>
</dbReference>
<dbReference type="SUPFAM" id="SSF117074">
    <property type="entry name" value="Hypothetical protein PA1324"/>
    <property type="match status" value="1"/>
</dbReference>
<dbReference type="InterPro" id="IPR007312">
    <property type="entry name" value="Phosphoesterase"/>
</dbReference>
<proteinExistence type="predicted"/>
<dbReference type="Pfam" id="PF04185">
    <property type="entry name" value="Phosphoesterase"/>
    <property type="match status" value="1"/>
</dbReference>
<accession>A0A7Y6N440</accession>
<feature type="signal peptide" evidence="2">
    <location>
        <begin position="1"/>
        <end position="23"/>
    </location>
</feature>
<gene>
    <name evidence="3" type="ORF">G5S42_36795</name>
</gene>
<dbReference type="EMBL" id="JAALDK010000002">
    <property type="protein sequence ID" value="NUY05134.1"/>
    <property type="molecule type" value="Genomic_DNA"/>
</dbReference>
<dbReference type="InterPro" id="IPR017850">
    <property type="entry name" value="Alkaline_phosphatase_core_sf"/>
</dbReference>